<sequence length="198" mass="21892">MITIPGQLSIRTIHGKNGAFNVAKLNTHIGDFVVKDSDIEQYPEGKYDGDFMIQNISPTYYMTNGRLVVEVKAQLAGMTLSARDNLSSEEAEAITAKDVDPIEHETSAPVQTTTSTSKGVPTSNEQTASTVTDSVPANAEGEHASDDQILFGHLWPLGSEVKLDSTVDRLRYRKQIERLQKLGYLFDQFKQVWSNAPF</sequence>
<dbReference type="AlphaFoldDB" id="A0A6G9IEB1"/>
<accession>A0A6G9IEB1</accession>
<proteinExistence type="predicted"/>
<dbReference type="KEGG" id="orb:IPMB12_10910"/>
<gene>
    <name evidence="2" type="ORF">IPMB12_10910</name>
</gene>
<evidence type="ECO:0000313" key="3">
    <source>
        <dbReference type="Proteomes" id="UP000501168"/>
    </source>
</evidence>
<dbReference type="EMBL" id="CP050253">
    <property type="protein sequence ID" value="QIQ22149.1"/>
    <property type="molecule type" value="Genomic_DNA"/>
</dbReference>
<organism evidence="2 3">
    <name type="scientific">Zophobihabitans entericus</name>
    <dbReference type="NCBI Taxonomy" id="1635327"/>
    <lineage>
        <taxon>Bacteria</taxon>
        <taxon>Pseudomonadati</taxon>
        <taxon>Pseudomonadota</taxon>
        <taxon>Gammaproteobacteria</taxon>
        <taxon>Orbales</taxon>
        <taxon>Orbaceae</taxon>
        <taxon>Zophobihabitans</taxon>
    </lineage>
</organism>
<feature type="region of interest" description="Disordered" evidence="1">
    <location>
        <begin position="98"/>
        <end position="131"/>
    </location>
</feature>
<feature type="compositionally biased region" description="Polar residues" evidence="1">
    <location>
        <begin position="108"/>
        <end position="131"/>
    </location>
</feature>
<dbReference type="InterPro" id="IPR021693">
    <property type="entry name" value="DUF3275"/>
</dbReference>
<keyword evidence="3" id="KW-1185">Reference proteome</keyword>
<dbReference type="RefSeq" id="WP_166917446.1">
    <property type="nucleotide sequence ID" value="NZ_CP050253.1"/>
</dbReference>
<dbReference type="InParanoid" id="A0A6G9IEB1"/>
<name>A0A6G9IEB1_9GAMM</name>
<dbReference type="Pfam" id="PF11679">
    <property type="entry name" value="DUF3275"/>
    <property type="match status" value="1"/>
</dbReference>
<evidence type="ECO:0000256" key="1">
    <source>
        <dbReference type="SAM" id="MobiDB-lite"/>
    </source>
</evidence>
<dbReference type="Proteomes" id="UP000501168">
    <property type="component" value="Chromosome"/>
</dbReference>
<protein>
    <submittedName>
        <fullName evidence="2">DUF3275 family protein</fullName>
    </submittedName>
</protein>
<reference evidence="2 3" key="1">
    <citation type="submission" date="2020-03" db="EMBL/GenBank/DDBJ databases">
        <title>Complete genome sequence of Orbus sp. IPMB12 (BCRC 80908).</title>
        <authorList>
            <person name="Lo W.-S."/>
            <person name="Chang T.-H."/>
            <person name="Kuo C.-H."/>
        </authorList>
    </citation>
    <scope>NUCLEOTIDE SEQUENCE [LARGE SCALE GENOMIC DNA]</scope>
    <source>
        <strain evidence="2 3">IPMB12</strain>
    </source>
</reference>
<evidence type="ECO:0000313" key="2">
    <source>
        <dbReference type="EMBL" id="QIQ22149.1"/>
    </source>
</evidence>